<dbReference type="SUPFAM" id="SSF46785">
    <property type="entry name" value="Winged helix' DNA-binding domain"/>
    <property type="match status" value="1"/>
</dbReference>
<dbReference type="PANTHER" id="PTHR30293:SF0">
    <property type="entry name" value="NITROGEN ASSIMILATION REGULATORY PROTEIN NAC"/>
    <property type="match status" value="1"/>
</dbReference>
<dbReference type="GO" id="GO:0003700">
    <property type="term" value="F:DNA-binding transcription factor activity"/>
    <property type="evidence" value="ECO:0007669"/>
    <property type="project" value="InterPro"/>
</dbReference>
<keyword evidence="5" id="KW-0804">Transcription</keyword>
<comment type="caution">
    <text evidence="7">The sequence shown here is derived from an EMBL/GenBank/DDBJ whole genome shotgun (WGS) entry which is preliminary data.</text>
</comment>
<dbReference type="GO" id="GO:2000142">
    <property type="term" value="P:regulation of DNA-templated transcription initiation"/>
    <property type="evidence" value="ECO:0007669"/>
    <property type="project" value="TreeGrafter"/>
</dbReference>
<dbReference type="AlphaFoldDB" id="A0A975WEZ2"/>
<name>A0A975WEZ2_9RHOB</name>
<dbReference type="InterPro" id="IPR036388">
    <property type="entry name" value="WH-like_DNA-bd_sf"/>
</dbReference>
<evidence type="ECO:0000313" key="8">
    <source>
        <dbReference type="Proteomes" id="UP000182932"/>
    </source>
</evidence>
<gene>
    <name evidence="7" type="ORF">SAMN04487940_12838</name>
</gene>
<dbReference type="PROSITE" id="PS50931">
    <property type="entry name" value="HTH_LYSR"/>
    <property type="match status" value="1"/>
</dbReference>
<keyword evidence="3" id="KW-0238">DNA-binding</keyword>
<comment type="similarity">
    <text evidence="1">Belongs to the LysR transcriptional regulatory family.</text>
</comment>
<dbReference type="RefSeq" id="WP_074839826.1">
    <property type="nucleotide sequence ID" value="NZ_FNYY01000028.1"/>
</dbReference>
<proteinExistence type="inferred from homology"/>
<dbReference type="Gene3D" id="1.10.10.10">
    <property type="entry name" value="Winged helix-like DNA-binding domain superfamily/Winged helix DNA-binding domain"/>
    <property type="match status" value="1"/>
</dbReference>
<dbReference type="InterPro" id="IPR036390">
    <property type="entry name" value="WH_DNA-bd_sf"/>
</dbReference>
<evidence type="ECO:0000259" key="6">
    <source>
        <dbReference type="PROSITE" id="PS50931"/>
    </source>
</evidence>
<reference evidence="7 8" key="1">
    <citation type="submission" date="2016-10" db="EMBL/GenBank/DDBJ databases">
        <authorList>
            <person name="Varghese N."/>
            <person name="Submissions S."/>
        </authorList>
    </citation>
    <scope>NUCLEOTIDE SEQUENCE [LARGE SCALE GENOMIC DNA]</scope>
    <source>
        <strain evidence="7 8">FF3</strain>
    </source>
</reference>
<protein>
    <submittedName>
        <fullName evidence="7">LysR family transcriptional regulator, nitrogen assimilation regulatory protein</fullName>
    </submittedName>
</protein>
<dbReference type="GeneID" id="80820875"/>
<dbReference type="EMBL" id="FNYY01000028">
    <property type="protein sequence ID" value="SEK09105.1"/>
    <property type="molecule type" value="Genomic_DNA"/>
</dbReference>
<evidence type="ECO:0000256" key="4">
    <source>
        <dbReference type="ARBA" id="ARBA00023159"/>
    </source>
</evidence>
<dbReference type="InterPro" id="IPR005119">
    <property type="entry name" value="LysR_subst-bd"/>
</dbReference>
<keyword evidence="2" id="KW-0805">Transcription regulation</keyword>
<evidence type="ECO:0000313" key="7">
    <source>
        <dbReference type="EMBL" id="SEK09105.1"/>
    </source>
</evidence>
<dbReference type="InterPro" id="IPR000847">
    <property type="entry name" value="LysR_HTH_N"/>
</dbReference>
<dbReference type="Pfam" id="PF03466">
    <property type="entry name" value="LysR_substrate"/>
    <property type="match status" value="1"/>
</dbReference>
<evidence type="ECO:0000256" key="2">
    <source>
        <dbReference type="ARBA" id="ARBA00023015"/>
    </source>
</evidence>
<keyword evidence="4" id="KW-0010">Activator</keyword>
<dbReference type="SUPFAM" id="SSF53850">
    <property type="entry name" value="Periplasmic binding protein-like II"/>
    <property type="match status" value="1"/>
</dbReference>
<dbReference type="FunFam" id="1.10.10.10:FF:000001">
    <property type="entry name" value="LysR family transcriptional regulator"/>
    <property type="match status" value="1"/>
</dbReference>
<dbReference type="GO" id="GO:0003677">
    <property type="term" value="F:DNA binding"/>
    <property type="evidence" value="ECO:0007669"/>
    <property type="project" value="UniProtKB-KW"/>
</dbReference>
<evidence type="ECO:0000256" key="3">
    <source>
        <dbReference type="ARBA" id="ARBA00023125"/>
    </source>
</evidence>
<dbReference type="Proteomes" id="UP000182932">
    <property type="component" value="Unassembled WGS sequence"/>
</dbReference>
<evidence type="ECO:0000256" key="1">
    <source>
        <dbReference type="ARBA" id="ARBA00009437"/>
    </source>
</evidence>
<keyword evidence="8" id="KW-1185">Reference proteome</keyword>
<accession>A0A975WEZ2</accession>
<dbReference type="PRINTS" id="PR00039">
    <property type="entry name" value="HTHLYSR"/>
</dbReference>
<dbReference type="Pfam" id="PF00126">
    <property type="entry name" value="HTH_1"/>
    <property type="match status" value="1"/>
</dbReference>
<dbReference type="Gene3D" id="3.40.190.290">
    <property type="match status" value="1"/>
</dbReference>
<feature type="domain" description="HTH lysR-type" evidence="6">
    <location>
        <begin position="1"/>
        <end position="58"/>
    </location>
</feature>
<organism evidence="7 8">
    <name type="scientific">Marinovum algicola</name>
    <dbReference type="NCBI Taxonomy" id="42444"/>
    <lineage>
        <taxon>Bacteria</taxon>
        <taxon>Pseudomonadati</taxon>
        <taxon>Pseudomonadota</taxon>
        <taxon>Alphaproteobacteria</taxon>
        <taxon>Rhodobacterales</taxon>
        <taxon>Roseobacteraceae</taxon>
        <taxon>Marinovum</taxon>
    </lineage>
</organism>
<sequence>MDVRQLRYFLEIVDQGSLSAASRSLNVAQPALSLHMRNMEERLQTDLLLRSARGSAPTEAGALLASRARAILADLARTEDEIRNLDKSPGGAVRLGLSVTISEILTLPLIEALQEKYPRITLNIADAMSGFVSGWLEEGRIDLALLYASASGHDIEQEALVEEELVLVQGAENSGQGFESLRDLQNLPMILPSKGHGLRDLLDSLATHAETPLRVTMEIDSYRNIKLLVAAGHGASILPLHAVREEIAEGRLLFQRMQTPVLRRKAVIRRTGTITRAQQAVEETIHDVVAELVQEGHWVGATLV</sequence>
<dbReference type="PANTHER" id="PTHR30293">
    <property type="entry name" value="TRANSCRIPTIONAL REGULATORY PROTEIN NAC-RELATED"/>
    <property type="match status" value="1"/>
</dbReference>
<evidence type="ECO:0000256" key="5">
    <source>
        <dbReference type="ARBA" id="ARBA00023163"/>
    </source>
</evidence>